<gene>
    <name evidence="1" type="ORF">EEB11_14840</name>
</gene>
<reference evidence="1 2" key="1">
    <citation type="submission" date="2018-11" db="EMBL/GenBank/DDBJ databases">
        <title>Tabrizicola sp. isolated from sediment of alpine lake.</title>
        <authorList>
            <person name="Liu Z."/>
        </authorList>
    </citation>
    <scope>NUCLEOTIDE SEQUENCE [LARGE SCALE GENOMIC DNA]</scope>
    <source>
        <strain evidence="1 2">DRYC-M-16</strain>
    </source>
</reference>
<evidence type="ECO:0000313" key="2">
    <source>
        <dbReference type="Proteomes" id="UP000297741"/>
    </source>
</evidence>
<organism evidence="1 2">
    <name type="scientific">Pseudotabrizicola sediminis</name>
    <dbReference type="NCBI Taxonomy" id="2486418"/>
    <lineage>
        <taxon>Bacteria</taxon>
        <taxon>Pseudomonadati</taxon>
        <taxon>Pseudomonadota</taxon>
        <taxon>Alphaproteobacteria</taxon>
        <taxon>Rhodobacterales</taxon>
        <taxon>Paracoccaceae</taxon>
        <taxon>Pseudotabrizicola</taxon>
    </lineage>
</organism>
<name>A0ABY2KLY1_9RHOB</name>
<dbReference type="Proteomes" id="UP000297741">
    <property type="component" value="Unassembled WGS sequence"/>
</dbReference>
<sequence>MDTDDAEADHTVTSDGYRKASLEAARMAEFVFATKSDDACAFVTALTDLTKQHEAERSPRDRARTQRAEGTFRVSLGAFAADLIFHSKNAEAEGFTYRSVDKEAMGQTLVTVCSFEKARHLWKSLGLLETTSFFRAKDAWEDGDPLRAYFGRTGRYRATPALLALAARFHIEPNNLKEHFQKELGRIASVQVKGEQTSKNGMKAQPITIKKKGPRFDLEIKRVDEINHYLAAGEFDLSDVPVVNRSFSRGNLSIFNFDQGGRLYCRSDDNWQSMPGDRRSRIRCGGEPTVELDVRASHMFILYALHPNFNVPSGDPYFVEGIERNVVKGLVTAVFGIGGFPKTWPKGFNRKNELGDKGPVGKVKLSRVLDLICSKHPVLHKVKVGVMDWGRLQYEESECFVEASLDLGRNHKIAALPVHDSLIVAVSHTEATRTAMLAAYQGRFGRTPEIKVSKAVIS</sequence>
<dbReference type="EMBL" id="RPEM01000010">
    <property type="protein sequence ID" value="TGD42241.1"/>
    <property type="molecule type" value="Genomic_DNA"/>
</dbReference>
<dbReference type="RefSeq" id="WP_135432608.1">
    <property type="nucleotide sequence ID" value="NZ_RPEM01000010.1"/>
</dbReference>
<protein>
    <submittedName>
        <fullName evidence="1">Uncharacterized protein</fullName>
    </submittedName>
</protein>
<proteinExistence type="predicted"/>
<evidence type="ECO:0000313" key="1">
    <source>
        <dbReference type="EMBL" id="TGD42241.1"/>
    </source>
</evidence>
<keyword evidence="2" id="KW-1185">Reference proteome</keyword>
<accession>A0ABY2KLY1</accession>
<comment type="caution">
    <text evidence="1">The sequence shown here is derived from an EMBL/GenBank/DDBJ whole genome shotgun (WGS) entry which is preliminary data.</text>
</comment>